<protein>
    <submittedName>
        <fullName evidence="2 3">Salicylate synthase</fullName>
    </submittedName>
</protein>
<dbReference type="AlphaFoldDB" id="A0A084W617"/>
<dbReference type="Proteomes" id="UP000030765">
    <property type="component" value="Unassembled WGS sequence"/>
</dbReference>
<sequence>MLAFKVLLVWLGPERACVEGNGVERERDPIVVVSFCTTCAMMMVGKRALFIDYPSTYRGATRRSHPPSILEGLSHPVAHSRPSSFYAHLRDDNIPKEVHETRWRTGDVVLFQPVAAETGADETEGSLPPQPR</sequence>
<evidence type="ECO:0000256" key="1">
    <source>
        <dbReference type="SAM" id="SignalP"/>
    </source>
</evidence>
<dbReference type="VEuPathDB" id="VectorBase:ASIC013519"/>
<evidence type="ECO:0000313" key="4">
    <source>
        <dbReference type="Proteomes" id="UP000030765"/>
    </source>
</evidence>
<accession>A0A084W617</accession>
<proteinExistence type="predicted"/>
<feature type="signal peptide" evidence="1">
    <location>
        <begin position="1"/>
        <end position="16"/>
    </location>
</feature>
<feature type="chain" id="PRO_5010759961" evidence="1">
    <location>
        <begin position="17"/>
        <end position="132"/>
    </location>
</feature>
<evidence type="ECO:0000313" key="3">
    <source>
        <dbReference type="EnsemblMetazoa" id="ASIC013519-PA"/>
    </source>
</evidence>
<dbReference type="EnsemblMetazoa" id="ASIC013519-RA">
    <property type="protein sequence ID" value="ASIC013519-PA"/>
    <property type="gene ID" value="ASIC013519"/>
</dbReference>
<reference evidence="2 4" key="1">
    <citation type="journal article" date="2014" name="BMC Genomics">
        <title>Genome sequence of Anopheles sinensis provides insight into genetics basis of mosquito competence for malaria parasites.</title>
        <authorList>
            <person name="Zhou D."/>
            <person name="Zhang D."/>
            <person name="Ding G."/>
            <person name="Shi L."/>
            <person name="Hou Q."/>
            <person name="Ye Y."/>
            <person name="Xu Y."/>
            <person name="Zhou H."/>
            <person name="Xiong C."/>
            <person name="Li S."/>
            <person name="Yu J."/>
            <person name="Hong S."/>
            <person name="Yu X."/>
            <person name="Zou P."/>
            <person name="Chen C."/>
            <person name="Chang X."/>
            <person name="Wang W."/>
            <person name="Lv Y."/>
            <person name="Sun Y."/>
            <person name="Ma L."/>
            <person name="Shen B."/>
            <person name="Zhu C."/>
        </authorList>
    </citation>
    <scope>NUCLEOTIDE SEQUENCE [LARGE SCALE GENOMIC DNA]</scope>
</reference>
<gene>
    <name evidence="2" type="ORF">ZHAS_00013519</name>
</gene>
<keyword evidence="1" id="KW-0732">Signal</keyword>
<dbReference type="EMBL" id="ATLV01020719">
    <property type="status" value="NOT_ANNOTATED_CDS"/>
    <property type="molecule type" value="Genomic_DNA"/>
</dbReference>
<keyword evidence="4" id="KW-1185">Reference proteome</keyword>
<name>A0A084W617_ANOSI</name>
<evidence type="ECO:0000313" key="2">
    <source>
        <dbReference type="EMBL" id="KFB45661.1"/>
    </source>
</evidence>
<reference evidence="3" key="2">
    <citation type="submission" date="2020-05" db="UniProtKB">
        <authorList>
            <consortium name="EnsemblMetazoa"/>
        </authorList>
    </citation>
    <scope>IDENTIFICATION</scope>
</reference>
<organism evidence="2">
    <name type="scientific">Anopheles sinensis</name>
    <name type="common">Mosquito</name>
    <dbReference type="NCBI Taxonomy" id="74873"/>
    <lineage>
        <taxon>Eukaryota</taxon>
        <taxon>Metazoa</taxon>
        <taxon>Ecdysozoa</taxon>
        <taxon>Arthropoda</taxon>
        <taxon>Hexapoda</taxon>
        <taxon>Insecta</taxon>
        <taxon>Pterygota</taxon>
        <taxon>Neoptera</taxon>
        <taxon>Endopterygota</taxon>
        <taxon>Diptera</taxon>
        <taxon>Nematocera</taxon>
        <taxon>Culicoidea</taxon>
        <taxon>Culicidae</taxon>
        <taxon>Anophelinae</taxon>
        <taxon>Anopheles</taxon>
    </lineage>
</organism>
<dbReference type="EMBL" id="KE525305">
    <property type="protein sequence ID" value="KFB45661.1"/>
    <property type="molecule type" value="Genomic_DNA"/>
</dbReference>